<evidence type="ECO:0000256" key="2">
    <source>
        <dbReference type="ARBA" id="ARBA00022679"/>
    </source>
</evidence>
<dbReference type="Pfam" id="PF00433">
    <property type="entry name" value="Pkinase_C"/>
    <property type="match status" value="1"/>
</dbReference>
<keyword evidence="2" id="KW-0808">Transferase</keyword>
<reference evidence="8" key="1">
    <citation type="submission" date="2017-02" db="UniProtKB">
        <authorList>
            <consortium name="WormBaseParasite"/>
        </authorList>
    </citation>
    <scope>IDENTIFICATION</scope>
</reference>
<dbReference type="PROSITE" id="PS51285">
    <property type="entry name" value="AGC_KINASE_CTER"/>
    <property type="match status" value="1"/>
</dbReference>
<evidence type="ECO:0000256" key="5">
    <source>
        <dbReference type="ARBA" id="ARBA00022840"/>
    </source>
</evidence>
<proteinExistence type="predicted"/>
<dbReference type="Proteomes" id="UP000046393">
    <property type="component" value="Unplaced"/>
</dbReference>
<evidence type="ECO:0000256" key="4">
    <source>
        <dbReference type="ARBA" id="ARBA00022777"/>
    </source>
</evidence>
<name>A0A0N5ALE7_9BILA</name>
<evidence type="ECO:0000256" key="1">
    <source>
        <dbReference type="ARBA" id="ARBA00022527"/>
    </source>
</evidence>
<keyword evidence="1" id="KW-0723">Serine/threonine-protein kinase</keyword>
<dbReference type="WBParaSite" id="SMUV_0000536301-mRNA-1">
    <property type="protein sequence ID" value="SMUV_0000536301-mRNA-1"/>
    <property type="gene ID" value="SMUV_0000536301"/>
</dbReference>
<dbReference type="STRING" id="451379.A0A0N5ALE7"/>
<evidence type="ECO:0000313" key="7">
    <source>
        <dbReference type="Proteomes" id="UP000046393"/>
    </source>
</evidence>
<protein>
    <submittedName>
        <fullName evidence="8">AGC-kinase C-terminal domain-containing protein</fullName>
    </submittedName>
</protein>
<keyword evidence="4" id="KW-0418">Kinase</keyword>
<dbReference type="GO" id="GO:0005524">
    <property type="term" value="F:ATP binding"/>
    <property type="evidence" value="ECO:0007669"/>
    <property type="project" value="UniProtKB-KW"/>
</dbReference>
<evidence type="ECO:0000256" key="3">
    <source>
        <dbReference type="ARBA" id="ARBA00022741"/>
    </source>
</evidence>
<accession>A0A0N5ALE7</accession>
<dbReference type="AlphaFoldDB" id="A0A0N5ALE7"/>
<dbReference type="InterPro" id="IPR017892">
    <property type="entry name" value="Pkinase_C"/>
</dbReference>
<dbReference type="Gene3D" id="3.30.200.20">
    <property type="entry name" value="Phosphorylase Kinase, domain 1"/>
    <property type="match status" value="1"/>
</dbReference>
<evidence type="ECO:0000259" key="6">
    <source>
        <dbReference type="PROSITE" id="PS51285"/>
    </source>
</evidence>
<dbReference type="GO" id="GO:0004674">
    <property type="term" value="F:protein serine/threonine kinase activity"/>
    <property type="evidence" value="ECO:0007669"/>
    <property type="project" value="UniProtKB-KW"/>
</dbReference>
<keyword evidence="7" id="KW-1185">Reference proteome</keyword>
<dbReference type="InterPro" id="IPR000961">
    <property type="entry name" value="AGC-kinase_C"/>
</dbReference>
<organism evidence="7 8">
    <name type="scientific">Syphacia muris</name>
    <dbReference type="NCBI Taxonomy" id="451379"/>
    <lineage>
        <taxon>Eukaryota</taxon>
        <taxon>Metazoa</taxon>
        <taxon>Ecdysozoa</taxon>
        <taxon>Nematoda</taxon>
        <taxon>Chromadorea</taxon>
        <taxon>Rhabditida</taxon>
        <taxon>Spirurina</taxon>
        <taxon>Oxyuridomorpha</taxon>
        <taxon>Oxyuroidea</taxon>
        <taxon>Oxyuridae</taxon>
        <taxon>Syphacia</taxon>
    </lineage>
</organism>
<keyword evidence="3" id="KW-0547">Nucleotide-binding</keyword>
<sequence>MSHEESNLKISYYKDDLDLSNFDSEFTQEQPHLTPTDRLVIMNLDQNEFDSFTFTNADYHT</sequence>
<keyword evidence="5" id="KW-0067">ATP-binding</keyword>
<evidence type="ECO:0000313" key="8">
    <source>
        <dbReference type="WBParaSite" id="SMUV_0000536301-mRNA-1"/>
    </source>
</evidence>
<feature type="domain" description="AGC-kinase C-terminal" evidence="6">
    <location>
        <begin position="1"/>
        <end position="61"/>
    </location>
</feature>